<evidence type="ECO:0000256" key="3">
    <source>
        <dbReference type="ARBA" id="ARBA00022723"/>
    </source>
</evidence>
<keyword evidence="3" id="KW-0479">Metal-binding</keyword>
<organism evidence="8 9">
    <name type="scientific">Paractinoplanes brasiliensis</name>
    <dbReference type="NCBI Taxonomy" id="52695"/>
    <lineage>
        <taxon>Bacteria</taxon>
        <taxon>Bacillati</taxon>
        <taxon>Actinomycetota</taxon>
        <taxon>Actinomycetes</taxon>
        <taxon>Micromonosporales</taxon>
        <taxon>Micromonosporaceae</taxon>
        <taxon>Paractinoplanes</taxon>
    </lineage>
</organism>
<feature type="domain" description="Nudix hydrolase" evidence="7">
    <location>
        <begin position="26"/>
        <end position="227"/>
    </location>
</feature>
<keyword evidence="6" id="KW-0464">Manganese</keyword>
<evidence type="ECO:0000256" key="5">
    <source>
        <dbReference type="ARBA" id="ARBA00022842"/>
    </source>
</evidence>
<sequence>MTDSTPFRLPPALIKRAREFDGVPAPVRDAATVVLLRPVGVSFELYVLRRATAMAFGGLYAFPGGGVDPDDRPTTLRSDWPARLGVPADRAHAVVGAAVRELFEETGVLLAGPVEQPDRTLADVSTGEWEADRAAVAARELTLSELLSRRSLRMRDDLLFPWARWVTPEFEPKRYDTWFFVSLLPEGQAPRDVSGEAEATAWIAPGEAAELAMLPPTRSAVDSLSAYGETAEVVAAARRRDAATPVMPRVELTDDGGALLHIQEGAAVPPGRPNRSDR</sequence>
<keyword evidence="5" id="KW-0460">Magnesium</keyword>
<comment type="caution">
    <text evidence="8">The sequence shown here is derived from an EMBL/GenBank/DDBJ whole genome shotgun (WGS) entry which is preliminary data.</text>
</comment>
<dbReference type="Gene3D" id="3.90.79.10">
    <property type="entry name" value="Nucleoside Triphosphate Pyrophosphohydrolase"/>
    <property type="match status" value="1"/>
</dbReference>
<dbReference type="GO" id="GO:0046872">
    <property type="term" value="F:metal ion binding"/>
    <property type="evidence" value="ECO:0007669"/>
    <property type="project" value="UniProtKB-KW"/>
</dbReference>
<dbReference type="EMBL" id="SNWR01000001">
    <property type="protein sequence ID" value="TDO39968.1"/>
    <property type="molecule type" value="Genomic_DNA"/>
</dbReference>
<accession>A0A4V3C821</accession>
<dbReference type="OrthoDB" id="7183442at2"/>
<dbReference type="GO" id="GO:0016818">
    <property type="term" value="F:hydrolase activity, acting on acid anhydrides, in phosphorus-containing anhydrides"/>
    <property type="evidence" value="ECO:0007669"/>
    <property type="project" value="InterPro"/>
</dbReference>
<keyword evidence="4" id="KW-0378">Hydrolase</keyword>
<comment type="cofactor">
    <cofactor evidence="2">
        <name>Mg(2+)</name>
        <dbReference type="ChEBI" id="CHEBI:18420"/>
    </cofactor>
</comment>
<dbReference type="PROSITE" id="PS51462">
    <property type="entry name" value="NUDIX"/>
    <property type="match status" value="1"/>
</dbReference>
<evidence type="ECO:0000313" key="9">
    <source>
        <dbReference type="Proteomes" id="UP000294901"/>
    </source>
</evidence>
<dbReference type="RefSeq" id="WP_133874205.1">
    <property type="nucleotide sequence ID" value="NZ_BOMD01000001.1"/>
</dbReference>
<evidence type="ECO:0000256" key="4">
    <source>
        <dbReference type="ARBA" id="ARBA00022801"/>
    </source>
</evidence>
<dbReference type="InterPro" id="IPR039121">
    <property type="entry name" value="NUDT19"/>
</dbReference>
<evidence type="ECO:0000256" key="6">
    <source>
        <dbReference type="ARBA" id="ARBA00023211"/>
    </source>
</evidence>
<comment type="cofactor">
    <cofactor evidence="1">
        <name>Mn(2+)</name>
        <dbReference type="ChEBI" id="CHEBI:29035"/>
    </cofactor>
</comment>
<evidence type="ECO:0000256" key="1">
    <source>
        <dbReference type="ARBA" id="ARBA00001936"/>
    </source>
</evidence>
<dbReference type="AlphaFoldDB" id="A0A4V3C821"/>
<evidence type="ECO:0000259" key="7">
    <source>
        <dbReference type="PROSITE" id="PS51462"/>
    </source>
</evidence>
<keyword evidence="9" id="KW-1185">Reference proteome</keyword>
<evidence type="ECO:0000313" key="8">
    <source>
        <dbReference type="EMBL" id="TDO39968.1"/>
    </source>
</evidence>
<dbReference type="PANTHER" id="PTHR12318:SF0">
    <property type="entry name" value="ACYL-COENZYME A DIPHOSPHATASE NUDT19"/>
    <property type="match status" value="1"/>
</dbReference>
<proteinExistence type="predicted"/>
<dbReference type="PANTHER" id="PTHR12318">
    <property type="entry name" value="TESTOSTERONE-REGULATED PROTEIN RP2"/>
    <property type="match status" value="1"/>
</dbReference>
<gene>
    <name evidence="8" type="ORF">C8E87_3675</name>
</gene>
<dbReference type="Proteomes" id="UP000294901">
    <property type="component" value="Unassembled WGS sequence"/>
</dbReference>
<reference evidence="8 9" key="1">
    <citation type="submission" date="2019-03" db="EMBL/GenBank/DDBJ databases">
        <title>Sequencing the genomes of 1000 actinobacteria strains.</title>
        <authorList>
            <person name="Klenk H.-P."/>
        </authorList>
    </citation>
    <scope>NUCLEOTIDE SEQUENCE [LARGE SCALE GENOMIC DNA]</scope>
    <source>
        <strain evidence="8 9">DSM 43805</strain>
    </source>
</reference>
<dbReference type="SUPFAM" id="SSF55811">
    <property type="entry name" value="Nudix"/>
    <property type="match status" value="1"/>
</dbReference>
<dbReference type="CDD" id="cd18870">
    <property type="entry name" value="NUDIX_AcylCoAdiphos_Nudt19"/>
    <property type="match status" value="1"/>
</dbReference>
<dbReference type="InterPro" id="IPR000086">
    <property type="entry name" value="NUDIX_hydrolase_dom"/>
</dbReference>
<protein>
    <submittedName>
        <fullName evidence="8">NUDIX domain-containing protein</fullName>
    </submittedName>
</protein>
<name>A0A4V3C821_9ACTN</name>
<dbReference type="InterPro" id="IPR015797">
    <property type="entry name" value="NUDIX_hydrolase-like_dom_sf"/>
</dbReference>
<evidence type="ECO:0000256" key="2">
    <source>
        <dbReference type="ARBA" id="ARBA00001946"/>
    </source>
</evidence>